<dbReference type="Proteomes" id="UP000199110">
    <property type="component" value="Unassembled WGS sequence"/>
</dbReference>
<dbReference type="OrthoDB" id="2656488at2"/>
<reference evidence="2 3" key="1">
    <citation type="submission" date="2016-10" db="EMBL/GenBank/DDBJ databases">
        <authorList>
            <person name="de Groot N.N."/>
        </authorList>
    </citation>
    <scope>NUCLEOTIDE SEQUENCE [LARGE SCALE GENOMIC DNA]</scope>
    <source>
        <strain evidence="2 3">DSM 19073</strain>
    </source>
</reference>
<dbReference type="InterPro" id="IPR025579">
    <property type="entry name" value="DUF4357"/>
</dbReference>
<dbReference type="AlphaFoldDB" id="A0A1I3IUA1"/>
<gene>
    <name evidence="2" type="ORF">SAMN04488095_1100</name>
</gene>
<dbReference type="EMBL" id="FORA01000001">
    <property type="protein sequence ID" value="SFI51475.1"/>
    <property type="molecule type" value="Genomic_DNA"/>
</dbReference>
<dbReference type="Pfam" id="PF14267">
    <property type="entry name" value="DUF4357"/>
    <property type="match status" value="1"/>
</dbReference>
<accession>A0A1I3IUA1</accession>
<evidence type="ECO:0000313" key="3">
    <source>
        <dbReference type="Proteomes" id="UP000199110"/>
    </source>
</evidence>
<dbReference type="STRING" id="390807.SAMN04488095_1100"/>
<feature type="domain" description="DUF4357" evidence="1">
    <location>
        <begin position="228"/>
        <end position="282"/>
    </location>
</feature>
<evidence type="ECO:0000313" key="2">
    <source>
        <dbReference type="EMBL" id="SFI51475.1"/>
    </source>
</evidence>
<keyword evidence="3" id="KW-1185">Reference proteome</keyword>
<sequence length="295" mass="32311">MTRGRSLELYFADGTPDGILTAEVFGWTGHVLRIPRLRLADGLRRPEAGFTGAYLLLGEQDGRPRAYVGEAESVVARIRSHDAQKDWWSEALILTTSADNLHKAHVRYIEARLVQLARAAGNADLDNGNDPLPASLTEAQRANMEEFLDMLRMVLPALGVTLLDSARRPAQDVAPTDPAPMFVLQSARIGVDCRARLDGARLTVLEGSVARRDWVGLGEHDYGYKALRARLIDEGVLRTGESHAMFTQDYAFNSPSAAAAVVTGRAANGRVEWRAEPGGQTLADWEAEQLKDLPE</sequence>
<proteinExistence type="predicted"/>
<name>A0A1I3IUA1_9RHOB</name>
<organism evidence="2 3">
    <name type="scientific">Jannaschia pohangensis</name>
    <dbReference type="NCBI Taxonomy" id="390807"/>
    <lineage>
        <taxon>Bacteria</taxon>
        <taxon>Pseudomonadati</taxon>
        <taxon>Pseudomonadota</taxon>
        <taxon>Alphaproteobacteria</taxon>
        <taxon>Rhodobacterales</taxon>
        <taxon>Roseobacteraceae</taxon>
        <taxon>Jannaschia</taxon>
    </lineage>
</organism>
<dbReference type="RefSeq" id="WP_092777847.1">
    <property type="nucleotide sequence ID" value="NZ_FORA01000001.1"/>
</dbReference>
<protein>
    <recommendedName>
        <fullName evidence="1">DUF4357 domain-containing protein</fullName>
    </recommendedName>
</protein>
<dbReference type="CDD" id="cd10447">
    <property type="entry name" value="GIY-YIG_unchar_2"/>
    <property type="match status" value="1"/>
</dbReference>
<evidence type="ECO:0000259" key="1">
    <source>
        <dbReference type="Pfam" id="PF14267"/>
    </source>
</evidence>